<dbReference type="Pfam" id="PF07554">
    <property type="entry name" value="FIVAR"/>
    <property type="match status" value="5"/>
</dbReference>
<dbReference type="InterPro" id="IPR010496">
    <property type="entry name" value="AL/BT2_dom"/>
</dbReference>
<evidence type="ECO:0000256" key="1">
    <source>
        <dbReference type="SAM" id="MobiDB-lite"/>
    </source>
</evidence>
<evidence type="ECO:0000256" key="2">
    <source>
        <dbReference type="SAM" id="Phobius"/>
    </source>
</evidence>
<dbReference type="GO" id="GO:0016787">
    <property type="term" value="F:hydrolase activity"/>
    <property type="evidence" value="ECO:0007669"/>
    <property type="project" value="UniProtKB-KW"/>
</dbReference>
<dbReference type="Proteomes" id="UP000653127">
    <property type="component" value="Unassembled WGS sequence"/>
</dbReference>
<dbReference type="Gene3D" id="1.20.1270.90">
    <property type="entry name" value="AF1782-like"/>
    <property type="match status" value="2"/>
</dbReference>
<gene>
    <name evidence="5" type="ORF">H8711_09560</name>
</gene>
<organism evidence="5 6">
    <name type="scientific">Ligaoa zhengdingensis</name>
    <dbReference type="NCBI Taxonomy" id="2763658"/>
    <lineage>
        <taxon>Bacteria</taxon>
        <taxon>Bacillati</taxon>
        <taxon>Bacillota</taxon>
        <taxon>Clostridia</taxon>
        <taxon>Eubacteriales</taxon>
        <taxon>Oscillospiraceae</taxon>
        <taxon>Ligaoa</taxon>
    </lineage>
</organism>
<dbReference type="InterPro" id="IPR049046">
    <property type="entry name" value="Beta-AFase-like_GH127_middle"/>
</dbReference>
<dbReference type="PANTHER" id="PTHR31151:SF0">
    <property type="entry name" value="PROLINE-TRNA LIGASE (DUF1680)"/>
    <property type="match status" value="1"/>
</dbReference>
<name>A0A926I498_9FIRM</name>
<protein>
    <submittedName>
        <fullName evidence="5">Glycoside hydrolase family 127 protein</fullName>
    </submittedName>
</protein>
<dbReference type="RefSeq" id="WP_249283248.1">
    <property type="nucleotide sequence ID" value="NZ_JACRST010000015.1"/>
</dbReference>
<dbReference type="Pfam" id="PF06439">
    <property type="entry name" value="3keto-disac_hyd"/>
    <property type="match status" value="1"/>
</dbReference>
<keyword evidence="2" id="KW-1133">Transmembrane helix</keyword>
<reference evidence="5" key="1">
    <citation type="submission" date="2020-08" db="EMBL/GenBank/DDBJ databases">
        <title>Genome public.</title>
        <authorList>
            <person name="Liu C."/>
            <person name="Sun Q."/>
        </authorList>
    </citation>
    <scope>NUCLEOTIDE SEQUENCE</scope>
    <source>
        <strain evidence="5">NSJ-31</strain>
    </source>
</reference>
<accession>A0A926I498</accession>
<proteinExistence type="predicted"/>
<evidence type="ECO:0000313" key="6">
    <source>
        <dbReference type="Proteomes" id="UP000653127"/>
    </source>
</evidence>
<evidence type="ECO:0000259" key="4">
    <source>
        <dbReference type="Pfam" id="PF20736"/>
    </source>
</evidence>
<comment type="caution">
    <text evidence="5">The sequence shown here is derived from an EMBL/GenBank/DDBJ whole genome shotgun (WGS) entry which is preliminary data.</text>
</comment>
<evidence type="ECO:0000259" key="3">
    <source>
        <dbReference type="Pfam" id="PF06439"/>
    </source>
</evidence>
<dbReference type="Pfam" id="PF20736">
    <property type="entry name" value="Glyco_hydro127M"/>
    <property type="match status" value="1"/>
</dbReference>
<keyword evidence="2" id="KW-0812">Transmembrane</keyword>
<dbReference type="Gene3D" id="1.20.1270.70">
    <property type="entry name" value="Designed single chain three-helix bundle"/>
    <property type="match status" value="3"/>
</dbReference>
<evidence type="ECO:0000313" key="5">
    <source>
        <dbReference type="EMBL" id="MBC8547174.1"/>
    </source>
</evidence>
<feature type="region of interest" description="Disordered" evidence="1">
    <location>
        <begin position="996"/>
        <end position="1016"/>
    </location>
</feature>
<keyword evidence="6" id="KW-1185">Reference proteome</keyword>
<dbReference type="PANTHER" id="PTHR31151">
    <property type="entry name" value="PROLINE-TRNA LIGASE (DUF1680)"/>
    <property type="match status" value="1"/>
</dbReference>
<dbReference type="Gene3D" id="2.60.120.560">
    <property type="entry name" value="Exo-inulinase, domain 1"/>
    <property type="match status" value="4"/>
</dbReference>
<feature type="domain" description="3-keto-alpha-glucoside-1,2-lyase/3-keto-2-hydroxy-glucal hydratase" evidence="3">
    <location>
        <begin position="1204"/>
        <end position="1346"/>
    </location>
</feature>
<keyword evidence="2" id="KW-0472">Membrane</keyword>
<dbReference type="EMBL" id="JACRST010000015">
    <property type="protein sequence ID" value="MBC8547174.1"/>
    <property type="molecule type" value="Genomic_DNA"/>
</dbReference>
<feature type="domain" description="Non-reducing end beta-L-arabinofuranosidase-like GH127 middle" evidence="4">
    <location>
        <begin position="214"/>
        <end position="307"/>
    </location>
</feature>
<keyword evidence="5" id="KW-0378">Hydrolase</keyword>
<feature type="compositionally biased region" description="Acidic residues" evidence="1">
    <location>
        <begin position="997"/>
        <end position="1012"/>
    </location>
</feature>
<feature type="compositionally biased region" description="Acidic residues" evidence="1">
    <location>
        <begin position="953"/>
        <end position="963"/>
    </location>
</feature>
<feature type="region of interest" description="Disordered" evidence="1">
    <location>
        <begin position="944"/>
        <end position="980"/>
    </location>
</feature>
<feature type="transmembrane region" description="Helical" evidence="2">
    <location>
        <begin position="2524"/>
        <end position="2543"/>
    </location>
</feature>
<sequence>MYWLYNRLYDSSNPSATKWLLDLGALLESQTTDWTYQYNDTTVRQHVVNTSQGMKTPAVFYQYSGEERDKIALQNGLLNMSIDHGRVDGLPNSDEAARENRSTRGTENCGIVEGLLSTEIAQKVLGEAWIGDRIEQLAYNALPAAYTPDLSGHVYYVLQNQVMATLGNHEFGNDHGDSSAFGAPCGFDCCYSNTHMGWPKFVQNMWMATADNGLAIVAYGPNKVTAKVADGKTAVFLQETDYPFKDSVKLAYGGDTARFELKVRIPAWAAGATVTVNGVAQEGVATGDYYTIERTWVEGDVVDLEFPSEIKTSTWYNDSVAVEKGALIYGLKIEEDWRTYESNDARELKVEHQPQSPLREVYPASAWNYGLIVNPDDPASSFEVVEFEDVALQPFSSETAPVVLKAKGQLIPDWTYDGNLAGPQPYGPTAYDESLVRDIELIPYGSGRLRIAHFPKIGEATDTVVKTAALDSEMIRHNGTDYQEFANIVVPQAKSYTLKVTGSGSGTLVINNKYSQALDLSSGEAEVTDLQNKLSGGFQFTAGHYNNIRFTTSLNVESIEVIPVGRTITDIVVKSSNRNEEAIKINTNLDWQETPYKVVYGTESGNYTNTVYGFESSTATITGIDESKDYYAKVIAFIQGEQKESEELVFLSSTSSEGGLKPNPGVPNATYAGFPTLNYMDRDWTKFDPEGKVEFVQNGDTTNIKFGKGPKVKAVLLPEDAQGNEYTLDWVDYVVEATLSVDAVDNNSCGVMFRSTNIGDDPDEFHGYFAGIGYLNVGNIDGAPYKGPGLMIGYADGGWHDIQPLKADIQPGEQYTLKVVVFGDRFAVYLDNELMATFRDDQFGNGTVGLRSYNEAFTAYSLSVRPVEQEDLVDFEEDEVVEIHPDPDAPNAVYEGLGTQAEIESEWTKYDPEDKIEFIDNGIVLGKGPKVKAALTLDGAQAQAENETQLAADEAEPAEESAPVEEPAAALEQTPAETPAEDEAVLAPMAALTLADGEPEAQPEEDVEEESVEASAPRMLRAGSEADDPLTWTDYVVEAELSVDMVDNNNCGLMFRATEIGDDPDAYHGFFAGIGLAGGKPGVMVGYADGGWHDIKIIPKEIVAGQKYDLKVVVFGDKFAVYLNNDLQYVGDASLFSQGTVGVRSYNEAFKVYDVTVRNIEQNDLVVFGGKPDAVAEELFSEDFEDAQAAAATWTKVPANANITFASGEVSLGSTTDIKLTAGDESWDNYVYEADVKIATNGNNSGIIFRTTQEGSGADNYYGYYFGLNSTGFEIGKSSNSWTQLVSKTYDVHPGSYHRLKVMAYNSNFKFYIDDVLVHSMKDGTHAAGKIGLRGYNRSFTADNVMVRTLSAEEIEEMSVTTPVDSMTISAAPFYNGFQVHYPKGNAATYKVQFGTEPGVYTHEFVDVKFNNYGGKMEADKVAVAVPAPGTYYVRLVGLSGTTPVSISNEVEVTTGYNEPTESDRAKMNAALADAKAADTSAYTKTSKARLDEAIAAAEALTAQDDASQMDLSLAASMLKVALRVTDSEDIVFTKPVNNAALAEGTLAGTRFTGDFAGGKTPAQSTVLKAEIASTAAGDAQLSLSASAENAAICYVVKAEAPASASEYTNLYTAPISVSVANGESIWVEVTAEDGETKLYYKVEVSTYNEIDSVAVKLFAPEADTIISETGEASVDSEAPYTHVSTGWTGATGLLLNDAPEARYAGFGSQAETVPNWTEYDPENKVSFTADSAEGKTSIHVGTGPRVKAALNVAGSSEWTDYVVEADLSVGTNDNNNAGIMLRATNIGNDSDEYNGLFVGIGYVPGNTQAQAVMIGYADGKWHDIKPIPHPIEVNRVYNLKVVAYGQNFAVYLDDEFISTFTNSTFTKGTVGVRSYNTPFDVYDLTVRPLVKDDLKVFANNGLKGEVWANGDIPVATVRLAAKDGYTFKGLEAKDILVDIGNNIGASVSFASGQGVSTDGKTLTFTATYPEVGAVIKEALQQLIESAEALNEDSYTPETWAKLAEALTEAKGLIGNDAATQDQVNAAYDKLEAAIGDLDFKPVDPSDVDKTALKALIAAVDGKYDEGRYTAESWKALTEALNAAKAVVADAAATESQVFDAYLALVAARDGLTYAPDKSLLTLAVEIAEDLLKDESLTAATKEALQVAVNSAKAVLDNADATQAEINAEYAAVMTRITELVKADKTLLRQLIAMAEELKEGNYRPSSWANLQAVLTEAKAVEANGNATEAMISEACSKLTAAINALQSEFNYAAINAALKLAKEILADSKYDEASKAGLAELVVEAEALCESDEATQKGLDDMAAELTRAIAKVRLMQAVAEVNGLNAARYTAASWNAVQAAQAEAKALLANENATAEELTGAATKLANAVKGLKTKSGSSGSVSKVNDNDYWNGIIEKTNGTEKGGTVNATLESGAMTPAAVIDAAAAKGVKLNIEIGGKAYLLSNYAIDASAVYYSAAELIAMADGETAAQSGAISLNPETGGEVAATVPNAAAPAGEAASANETIGGAQQAAAEQGENLSGLWLLVLAAAAIGGVSLVVVRKKHQEK</sequence>